<dbReference type="InterPro" id="IPR013149">
    <property type="entry name" value="ADH-like_C"/>
</dbReference>
<dbReference type="CDD" id="cd08271">
    <property type="entry name" value="MDR5"/>
    <property type="match status" value="1"/>
</dbReference>
<dbReference type="GO" id="GO:0035925">
    <property type="term" value="F:mRNA 3'-UTR AU-rich region binding"/>
    <property type="evidence" value="ECO:0007669"/>
    <property type="project" value="TreeGrafter"/>
</dbReference>
<dbReference type="InterPro" id="IPR036291">
    <property type="entry name" value="NAD(P)-bd_dom_sf"/>
</dbReference>
<dbReference type="SMART" id="SM00829">
    <property type="entry name" value="PKS_ER"/>
    <property type="match status" value="1"/>
</dbReference>
<evidence type="ECO:0000256" key="2">
    <source>
        <dbReference type="ARBA" id="ARBA00023002"/>
    </source>
</evidence>
<dbReference type="SUPFAM" id="SSF51735">
    <property type="entry name" value="NAD(P)-binding Rossmann-fold domains"/>
    <property type="match status" value="1"/>
</dbReference>
<dbReference type="Gene3D" id="3.90.180.10">
    <property type="entry name" value="Medium-chain alcohol dehydrogenases, catalytic domain"/>
    <property type="match status" value="1"/>
</dbReference>
<dbReference type="Pfam" id="PF08240">
    <property type="entry name" value="ADH_N"/>
    <property type="match status" value="1"/>
</dbReference>
<proteinExistence type="predicted"/>
<dbReference type="GO" id="GO:0003960">
    <property type="term" value="F:quinone reductase (NADPH) activity"/>
    <property type="evidence" value="ECO:0007669"/>
    <property type="project" value="TreeGrafter"/>
</dbReference>
<sequence>MCNNIKKIETEVKFMKAMTINDQKQLGIDDIQISDMPIPKLSNNEVLIKLHAVALNPVDYKLTENHNAKWSYPHILGLDGAGEIVKISNDNPKNFKVGERVFFHNDLSKNGTFAEFAKAKSNVVSRIPDTVPYESAAAILCSGLTAYQAMYRKMSLIGKKTVLIHAGAGGVGGIDIQLAKHSGLTVITTVSKHKVEFAKKLGADFVIDYKSENVNRTINEITNGIGVDLIINTIGGNSVQEDLKRLSYNGGLVTILNTPDISNYDLRKNGQNILTLNLGGVHQSKNESQLNDLSKMEDELIQLVKDGIVDPMVNEIIDFKDIPNGLRKIKEHKTVGKIIARI</sequence>
<evidence type="ECO:0000313" key="4">
    <source>
        <dbReference type="EMBL" id="KRK64159.1"/>
    </source>
</evidence>
<dbReference type="Pfam" id="PF00107">
    <property type="entry name" value="ADH_zinc_N"/>
    <property type="match status" value="1"/>
</dbReference>
<dbReference type="Gene3D" id="3.40.50.720">
    <property type="entry name" value="NAD(P)-binding Rossmann-like Domain"/>
    <property type="match status" value="1"/>
</dbReference>
<feature type="domain" description="Enoyl reductase (ER)" evidence="3">
    <location>
        <begin position="27"/>
        <end position="340"/>
    </location>
</feature>
<dbReference type="PANTHER" id="PTHR48106:SF7">
    <property type="entry name" value="DEHYDROGENASE, ZINC-CONTAINING, PUTATIVE (AFU_ORTHOLOGUE AFUA_5G10220)-RELATED"/>
    <property type="match status" value="1"/>
</dbReference>
<evidence type="ECO:0000313" key="5">
    <source>
        <dbReference type="Proteomes" id="UP000050929"/>
    </source>
</evidence>
<protein>
    <submittedName>
        <fullName evidence="4">Alcohol dehydrogenase</fullName>
    </submittedName>
</protein>
<dbReference type="PATRIC" id="fig|1423811.3.peg.613"/>
<dbReference type="InterPro" id="IPR020843">
    <property type="entry name" value="ER"/>
</dbReference>
<dbReference type="EMBL" id="AZDG01000015">
    <property type="protein sequence ID" value="KRK64159.1"/>
    <property type="molecule type" value="Genomic_DNA"/>
</dbReference>
<accession>A0A0R1IZ82</accession>
<dbReference type="InterPro" id="IPR013154">
    <property type="entry name" value="ADH-like_N"/>
</dbReference>
<gene>
    <name evidence="4" type="ORF">FC72_GL000604</name>
</gene>
<dbReference type="Proteomes" id="UP000050929">
    <property type="component" value="Unassembled WGS sequence"/>
</dbReference>
<dbReference type="SUPFAM" id="SSF50129">
    <property type="entry name" value="GroES-like"/>
    <property type="match status" value="1"/>
</dbReference>
<dbReference type="PANTHER" id="PTHR48106">
    <property type="entry name" value="QUINONE OXIDOREDUCTASE PIG3-RELATED"/>
    <property type="match status" value="1"/>
</dbReference>
<comment type="caution">
    <text evidence="4">The sequence shown here is derived from an EMBL/GenBank/DDBJ whole genome shotgun (WGS) entry which is preliminary data.</text>
</comment>
<evidence type="ECO:0000259" key="3">
    <source>
        <dbReference type="SMART" id="SM00829"/>
    </source>
</evidence>
<reference evidence="4 5" key="1">
    <citation type="journal article" date="2015" name="Genome Announc.">
        <title>Expanding the biotechnology potential of lactobacilli through comparative genomics of 213 strains and associated genera.</title>
        <authorList>
            <person name="Sun Z."/>
            <person name="Harris H.M."/>
            <person name="McCann A."/>
            <person name="Guo C."/>
            <person name="Argimon S."/>
            <person name="Zhang W."/>
            <person name="Yang X."/>
            <person name="Jeffery I.B."/>
            <person name="Cooney J.C."/>
            <person name="Kagawa T.F."/>
            <person name="Liu W."/>
            <person name="Song Y."/>
            <person name="Salvetti E."/>
            <person name="Wrobel A."/>
            <person name="Rasinkangas P."/>
            <person name="Parkhill J."/>
            <person name="Rea M.C."/>
            <person name="O'Sullivan O."/>
            <person name="Ritari J."/>
            <person name="Douillard F.P."/>
            <person name="Paul Ross R."/>
            <person name="Yang R."/>
            <person name="Briner A.E."/>
            <person name="Felis G.E."/>
            <person name="de Vos W.M."/>
            <person name="Barrangou R."/>
            <person name="Klaenhammer T.R."/>
            <person name="Caufield P.W."/>
            <person name="Cui Y."/>
            <person name="Zhang H."/>
            <person name="O'Toole P.W."/>
        </authorList>
    </citation>
    <scope>NUCLEOTIDE SEQUENCE [LARGE SCALE GENOMIC DNA]</scope>
    <source>
        <strain evidence="4 5">DSM 20183</strain>
    </source>
</reference>
<evidence type="ECO:0000256" key="1">
    <source>
        <dbReference type="ARBA" id="ARBA00022857"/>
    </source>
</evidence>
<keyword evidence="1" id="KW-0521">NADP</keyword>
<name>A0A0R1IZ82_9LACO</name>
<organism evidence="4 5">
    <name type="scientific">Companilactobacillus tucceti DSM 20183</name>
    <dbReference type="NCBI Taxonomy" id="1423811"/>
    <lineage>
        <taxon>Bacteria</taxon>
        <taxon>Bacillati</taxon>
        <taxon>Bacillota</taxon>
        <taxon>Bacilli</taxon>
        <taxon>Lactobacillales</taxon>
        <taxon>Lactobacillaceae</taxon>
        <taxon>Companilactobacillus</taxon>
    </lineage>
</organism>
<dbReference type="GO" id="GO:0005829">
    <property type="term" value="C:cytosol"/>
    <property type="evidence" value="ECO:0007669"/>
    <property type="project" value="TreeGrafter"/>
</dbReference>
<dbReference type="GO" id="GO:0070402">
    <property type="term" value="F:NADPH binding"/>
    <property type="evidence" value="ECO:0007669"/>
    <property type="project" value="TreeGrafter"/>
</dbReference>
<keyword evidence="2" id="KW-0560">Oxidoreductase</keyword>
<keyword evidence="5" id="KW-1185">Reference proteome</keyword>
<dbReference type="InterPro" id="IPR011032">
    <property type="entry name" value="GroES-like_sf"/>
</dbReference>
<dbReference type="STRING" id="1423811.FC72_GL000604"/>
<dbReference type="AlphaFoldDB" id="A0A0R1IZ82"/>